<proteinExistence type="predicted"/>
<sequence>MSVSPQVLNLVPGQPDKTLEQEEKKPVLEAPPPPREMQGEKPEQTRGLLELERTKTLLPQENRAWEKPSHPTFSKDWEAVEVGASSCDSDERGEGAGVPWGVCGSGGK</sequence>
<reference evidence="3" key="1">
    <citation type="submission" date="2025-08" db="UniProtKB">
        <authorList>
            <consortium name="RefSeq"/>
        </authorList>
    </citation>
    <scope>IDENTIFICATION</scope>
</reference>
<accession>A0ABM0SGT1</accession>
<evidence type="ECO:0000313" key="2">
    <source>
        <dbReference type="Proteomes" id="UP000694923"/>
    </source>
</evidence>
<feature type="non-terminal residue" evidence="3">
    <location>
        <position position="108"/>
    </location>
</feature>
<evidence type="ECO:0000256" key="1">
    <source>
        <dbReference type="SAM" id="MobiDB-lite"/>
    </source>
</evidence>
<feature type="compositionally biased region" description="Basic and acidic residues" evidence="1">
    <location>
        <begin position="37"/>
        <end position="48"/>
    </location>
</feature>
<feature type="region of interest" description="Disordered" evidence="1">
    <location>
        <begin position="1"/>
        <end position="48"/>
    </location>
</feature>
<protein>
    <submittedName>
        <fullName evidence="3">Small integral membrane protein 17</fullName>
    </submittedName>
</protein>
<dbReference type="RefSeq" id="XP_008592072.1">
    <property type="nucleotide sequence ID" value="XM_008593850.1"/>
</dbReference>
<dbReference type="GeneID" id="103609545"/>
<evidence type="ECO:0000313" key="3">
    <source>
        <dbReference type="RefSeq" id="XP_008592072.1"/>
    </source>
</evidence>
<dbReference type="Proteomes" id="UP000694923">
    <property type="component" value="Unplaced"/>
</dbReference>
<feature type="compositionally biased region" description="Basic and acidic residues" evidence="1">
    <location>
        <begin position="17"/>
        <end position="27"/>
    </location>
</feature>
<gene>
    <name evidence="3" type="primary">SMIM17</name>
</gene>
<feature type="compositionally biased region" description="Gly residues" evidence="1">
    <location>
        <begin position="95"/>
        <end position="108"/>
    </location>
</feature>
<keyword evidence="2" id="KW-1185">Reference proteome</keyword>
<name>A0ABM0SGT1_GALVR</name>
<organism evidence="2 3">
    <name type="scientific">Galeopterus variegatus</name>
    <name type="common">Malayan flying lemur</name>
    <name type="synonym">Cynocephalus variegatus</name>
    <dbReference type="NCBI Taxonomy" id="482537"/>
    <lineage>
        <taxon>Eukaryota</taxon>
        <taxon>Metazoa</taxon>
        <taxon>Chordata</taxon>
        <taxon>Craniata</taxon>
        <taxon>Vertebrata</taxon>
        <taxon>Euteleostomi</taxon>
        <taxon>Mammalia</taxon>
        <taxon>Eutheria</taxon>
        <taxon>Euarchontoglires</taxon>
        <taxon>Dermoptera</taxon>
        <taxon>Cynocephalidae</taxon>
        <taxon>Galeopterus</taxon>
    </lineage>
</organism>
<feature type="region of interest" description="Disordered" evidence="1">
    <location>
        <begin position="84"/>
        <end position="108"/>
    </location>
</feature>